<gene>
    <name evidence="3" type="ORF">A4U43_C10F11470</name>
</gene>
<dbReference type="EMBL" id="CM007390">
    <property type="protein sequence ID" value="ONK56672.1"/>
    <property type="molecule type" value="Genomic_DNA"/>
</dbReference>
<feature type="domain" description="UBX" evidence="2">
    <location>
        <begin position="148"/>
        <end position="226"/>
    </location>
</feature>
<accession>A0A5P1E219</accession>
<dbReference type="Proteomes" id="UP000243459">
    <property type="component" value="Chromosome 10"/>
</dbReference>
<evidence type="ECO:0000259" key="2">
    <source>
        <dbReference type="PROSITE" id="PS50033"/>
    </source>
</evidence>
<evidence type="ECO:0000313" key="4">
    <source>
        <dbReference type="Proteomes" id="UP000243459"/>
    </source>
</evidence>
<sequence length="230" mass="26439">MSNSLKASRFPFCAVVMASTNQRIVLLSQIEGPQTPEEMLSILQRVVEECSTSLVAARLEAEERRNNLRLREEQDAAYRAALEADRARERQRKEEQERLEREAAEAYKKRKEEEEAAERAAQEAAERQAALVRRRQEKALELGEEPEKGSDVTQVLFRFPNGERKERRFQSSATIESLYTYVDSLDCLNDEKYSLVSNFPRVSYGSEKYSITLKEAGLHPRASLFVEIES</sequence>
<dbReference type="GO" id="GO:0043130">
    <property type="term" value="F:ubiquitin binding"/>
    <property type="evidence" value="ECO:0007669"/>
    <property type="project" value="TreeGrafter"/>
</dbReference>
<dbReference type="OMA" id="VNCAPEW"/>
<dbReference type="Pfam" id="PF00789">
    <property type="entry name" value="UBX"/>
    <property type="match status" value="1"/>
</dbReference>
<keyword evidence="4" id="KW-1185">Reference proteome</keyword>
<dbReference type="InterPro" id="IPR001012">
    <property type="entry name" value="UBX_dom"/>
</dbReference>
<dbReference type="CDD" id="cd01767">
    <property type="entry name" value="UBX"/>
    <property type="match status" value="1"/>
</dbReference>
<dbReference type="PANTHER" id="PTHR23322">
    <property type="entry name" value="FAS-ASSOCIATED PROTEIN"/>
    <property type="match status" value="1"/>
</dbReference>
<dbReference type="PROSITE" id="PS50033">
    <property type="entry name" value="UBX"/>
    <property type="match status" value="1"/>
</dbReference>
<dbReference type="OrthoDB" id="1026733at2759"/>
<dbReference type="SMART" id="SM00166">
    <property type="entry name" value="UBX"/>
    <property type="match status" value="1"/>
</dbReference>
<dbReference type="Gramene" id="ONK56672">
    <property type="protein sequence ID" value="ONK56672"/>
    <property type="gene ID" value="A4U43_C10F11470"/>
</dbReference>
<dbReference type="Gene3D" id="3.10.20.90">
    <property type="entry name" value="Phosphatidylinositol 3-kinase Catalytic Subunit, Chain A, domain 1"/>
    <property type="match status" value="1"/>
</dbReference>
<dbReference type="PANTHER" id="PTHR23322:SF1">
    <property type="entry name" value="FAS-ASSOCIATED FACTOR 2"/>
    <property type="match status" value="1"/>
</dbReference>
<dbReference type="InterPro" id="IPR050730">
    <property type="entry name" value="UBX_domain-protein"/>
</dbReference>
<dbReference type="SUPFAM" id="SSF54236">
    <property type="entry name" value="Ubiquitin-like"/>
    <property type="match status" value="1"/>
</dbReference>
<feature type="region of interest" description="Disordered" evidence="1">
    <location>
        <begin position="84"/>
        <end position="128"/>
    </location>
</feature>
<dbReference type="GO" id="GO:0005783">
    <property type="term" value="C:endoplasmic reticulum"/>
    <property type="evidence" value="ECO:0007669"/>
    <property type="project" value="TreeGrafter"/>
</dbReference>
<dbReference type="InterPro" id="IPR029071">
    <property type="entry name" value="Ubiquitin-like_domsf"/>
</dbReference>
<dbReference type="AlphaFoldDB" id="A0A5P1E219"/>
<organism evidence="3 4">
    <name type="scientific">Asparagus officinalis</name>
    <name type="common">Garden asparagus</name>
    <dbReference type="NCBI Taxonomy" id="4686"/>
    <lineage>
        <taxon>Eukaryota</taxon>
        <taxon>Viridiplantae</taxon>
        <taxon>Streptophyta</taxon>
        <taxon>Embryophyta</taxon>
        <taxon>Tracheophyta</taxon>
        <taxon>Spermatophyta</taxon>
        <taxon>Magnoliopsida</taxon>
        <taxon>Liliopsida</taxon>
        <taxon>Asparagales</taxon>
        <taxon>Asparagaceae</taxon>
        <taxon>Asparagoideae</taxon>
        <taxon>Asparagus</taxon>
    </lineage>
</organism>
<proteinExistence type="predicted"/>
<evidence type="ECO:0000256" key="1">
    <source>
        <dbReference type="SAM" id="MobiDB-lite"/>
    </source>
</evidence>
<feature type="compositionally biased region" description="Basic and acidic residues" evidence="1">
    <location>
        <begin position="84"/>
        <end position="126"/>
    </location>
</feature>
<protein>
    <recommendedName>
        <fullName evidence="2">UBX domain-containing protein</fullName>
    </recommendedName>
</protein>
<dbReference type="GO" id="GO:0036503">
    <property type="term" value="P:ERAD pathway"/>
    <property type="evidence" value="ECO:0007669"/>
    <property type="project" value="TreeGrafter"/>
</dbReference>
<reference evidence="4" key="1">
    <citation type="journal article" date="2017" name="Nat. Commun.">
        <title>The asparagus genome sheds light on the origin and evolution of a young Y chromosome.</title>
        <authorList>
            <person name="Harkess A."/>
            <person name="Zhou J."/>
            <person name="Xu C."/>
            <person name="Bowers J.E."/>
            <person name="Van der Hulst R."/>
            <person name="Ayyampalayam S."/>
            <person name="Mercati F."/>
            <person name="Riccardi P."/>
            <person name="McKain M.R."/>
            <person name="Kakrana A."/>
            <person name="Tang H."/>
            <person name="Ray J."/>
            <person name="Groenendijk J."/>
            <person name="Arikit S."/>
            <person name="Mathioni S.M."/>
            <person name="Nakano M."/>
            <person name="Shan H."/>
            <person name="Telgmann-Rauber A."/>
            <person name="Kanno A."/>
            <person name="Yue Z."/>
            <person name="Chen H."/>
            <person name="Li W."/>
            <person name="Chen Y."/>
            <person name="Xu X."/>
            <person name="Zhang Y."/>
            <person name="Luo S."/>
            <person name="Chen H."/>
            <person name="Gao J."/>
            <person name="Mao Z."/>
            <person name="Pires J.C."/>
            <person name="Luo M."/>
            <person name="Kudrna D."/>
            <person name="Wing R.A."/>
            <person name="Meyers B.C."/>
            <person name="Yi K."/>
            <person name="Kong H."/>
            <person name="Lavrijsen P."/>
            <person name="Sunseri F."/>
            <person name="Falavigna A."/>
            <person name="Ye Y."/>
            <person name="Leebens-Mack J.H."/>
            <person name="Chen G."/>
        </authorList>
    </citation>
    <scope>NUCLEOTIDE SEQUENCE [LARGE SCALE GENOMIC DNA]</scope>
    <source>
        <strain evidence="4">cv. DH0086</strain>
    </source>
</reference>
<evidence type="ECO:0000313" key="3">
    <source>
        <dbReference type="EMBL" id="ONK56672.1"/>
    </source>
</evidence>
<name>A0A5P1E219_ASPOF</name>